<dbReference type="GO" id="GO:0046556">
    <property type="term" value="F:alpha-L-arabinofuranosidase activity"/>
    <property type="evidence" value="ECO:0007669"/>
    <property type="project" value="UniProtKB-EC"/>
</dbReference>
<feature type="region of interest" description="Disordered" evidence="10">
    <location>
        <begin position="1"/>
        <end position="25"/>
    </location>
</feature>
<dbReference type="Gene3D" id="2.60.40.1180">
    <property type="entry name" value="Golgi alpha-mannosidase II"/>
    <property type="match status" value="1"/>
</dbReference>
<dbReference type="InterPro" id="IPR000184">
    <property type="entry name" value="Bac_surfAg_D15"/>
</dbReference>
<comment type="caution">
    <text evidence="12">The sequence shown here is derived from an EMBL/GenBank/DDBJ whole genome shotgun (WGS) entry which is preliminary data.</text>
</comment>
<evidence type="ECO:0000259" key="11">
    <source>
        <dbReference type="SMART" id="SM00813"/>
    </source>
</evidence>
<reference evidence="12 13" key="1">
    <citation type="submission" date="2019-12" db="EMBL/GenBank/DDBJ databases">
        <authorList>
            <person name="Floudas D."/>
            <person name="Bentzer J."/>
            <person name="Ahren D."/>
            <person name="Johansson T."/>
            <person name="Persson P."/>
            <person name="Tunlid A."/>
        </authorList>
    </citation>
    <scope>NUCLEOTIDE SEQUENCE [LARGE SCALE GENOMIC DNA]</scope>
    <source>
        <strain evidence="12 13">CBS 102.39</strain>
    </source>
</reference>
<keyword evidence="9" id="KW-0325">Glycoprotein</keyword>
<dbReference type="EC" id="3.2.1.55" evidence="5"/>
<dbReference type="Proteomes" id="UP000521872">
    <property type="component" value="Unassembled WGS sequence"/>
</dbReference>
<evidence type="ECO:0000256" key="2">
    <source>
        <dbReference type="ARBA" id="ARBA00004370"/>
    </source>
</evidence>
<dbReference type="InterPro" id="IPR013780">
    <property type="entry name" value="Glyco_hydro_b"/>
</dbReference>
<evidence type="ECO:0000256" key="4">
    <source>
        <dbReference type="ARBA" id="ARBA00007186"/>
    </source>
</evidence>
<proteinExistence type="inferred from homology"/>
<dbReference type="Pfam" id="PF06964">
    <property type="entry name" value="Alpha-L-AF_C"/>
    <property type="match status" value="1"/>
</dbReference>
<dbReference type="InterPro" id="IPR051563">
    <property type="entry name" value="Glycosyl_Hydrolase_51"/>
</dbReference>
<keyword evidence="7" id="KW-0378">Hydrolase</keyword>
<evidence type="ECO:0000256" key="1">
    <source>
        <dbReference type="ARBA" id="ARBA00001462"/>
    </source>
</evidence>
<evidence type="ECO:0000256" key="3">
    <source>
        <dbReference type="ARBA" id="ARBA00004834"/>
    </source>
</evidence>
<comment type="catalytic activity">
    <reaction evidence="1">
        <text>Hydrolysis of terminal non-reducing alpha-L-arabinofuranoside residues in alpha-L-arabinosides.</text>
        <dbReference type="EC" id="3.2.1.55"/>
    </reaction>
</comment>
<dbReference type="InterPro" id="IPR010720">
    <property type="entry name" value="Alpha-L-AF_C"/>
</dbReference>
<evidence type="ECO:0000256" key="7">
    <source>
        <dbReference type="ARBA" id="ARBA00022801"/>
    </source>
</evidence>
<evidence type="ECO:0000256" key="8">
    <source>
        <dbReference type="ARBA" id="ARBA00023136"/>
    </source>
</evidence>
<dbReference type="Pfam" id="PF01103">
    <property type="entry name" value="Omp85"/>
    <property type="match status" value="1"/>
</dbReference>
<comment type="subcellular location">
    <subcellularLocation>
        <location evidence="2">Membrane</location>
    </subcellularLocation>
</comment>
<dbReference type="GO" id="GO:0031222">
    <property type="term" value="P:arabinan catabolic process"/>
    <property type="evidence" value="ECO:0007669"/>
    <property type="project" value="UniProtKB-UniPathway"/>
</dbReference>
<sequence>MPDIETPKIKGPLHNSASPREKEPKEIDKLLKWQQERIERKLRGEYESAILHLSEVVNSNLHTPVNVSAVRVEGAKHTRQSFLGSIIAPAIPTSTPDHPTTLEDVLHATRRMSHGLRKTDIFASIEAYIDHPGDVLANSGDVDIVFKTKERGKWYLSSSTEVGNSEGSASASARVRNVFGGAETFEANISLGTKTRRAFRASLTAPLSSSMNSYGELSAYGMDKDLSAYASCTEALRGFRAVVRNGTLSRGAHEFVYDAAIRHITNLTPTASISMREAAGVSMKSSLSHSAVYDTRDDRITATHGVYGKIYQEIAGLALGGDASFYKAEAEGQISRKIGDSGVSLSLAARSGLLWALGPNGKTLFSDRCQLGGPTSVRSFRANSLGPRDGDDSVGGEFYYSVGASVISNIPTKGHWPVKTHAWVNVGRLEGVNQALPLKTTVLESFSRPSISAGVGLIYRFDPIRVEVNFGVPLAASKSDGMRRGIQSGDGGLYAELLQNRAFQMVTPGTTNALAGWQAINGNVTVIADQAPVSSALPNSLQLALPPGRNSGVGFMNLGYSGIKITPHTNYKASFYYRFQAASKFKGSVSVAIRDGAGTILDTHKISVSGSQTTWKQVKVTLNTKITPGTTANMFAITVDGSSAAGEKINFAMFSLFPPTFKNRENGMRVDIASALAEMGPSFFRLPGGNNLEGQTTATRWQWNATVGPLLDRPGRFGDWGYVNTDGLGLMDYLNWCEDVGMQPIMAVWAGYSLGGTSVAQDDLAPYVQQAIDQINFVIGDPAKSTAAALRASLGHPTPYTLNYVEIGNEDFFAASTYTYRWPAFVNALKAEFPNIHFIATSNTFNPVLSPNPTEYDVHVYQTPTWFAQNSFFYDGFQRNGTKYFEGEYAAISTNSSNVFGTLEQGRLTFPTMQSAAGEAAFMTGLERNSDIVFAASYAPLLGHVTNNQWTPNLLAFDAGNVYRSTSYYVQKLFSLNRGDSYLPSTLPDKTGTLFWSVVRKNSGNQIIIKVSNTASTAQTIAFSLPFKKVSSTGTAQILTGSATASNTPSDPNLIVPVTSTITTGKTFNFNAPAVSVSVLTFTAS</sequence>
<evidence type="ECO:0000256" key="5">
    <source>
        <dbReference type="ARBA" id="ARBA00012670"/>
    </source>
</evidence>
<dbReference type="GO" id="GO:0019867">
    <property type="term" value="C:outer membrane"/>
    <property type="evidence" value="ECO:0007669"/>
    <property type="project" value="InterPro"/>
</dbReference>
<protein>
    <recommendedName>
        <fullName evidence="5">non-reducing end alpha-L-arabinofuranosidase</fullName>
        <ecNumber evidence="5">3.2.1.55</ecNumber>
    </recommendedName>
</protein>
<dbReference type="Gene3D" id="3.20.20.80">
    <property type="entry name" value="Glycosidases"/>
    <property type="match status" value="1"/>
</dbReference>
<feature type="domain" description="Alpha-L-arabinofuranosidase C-terminal" evidence="11">
    <location>
        <begin position="909"/>
        <end position="1076"/>
    </location>
</feature>
<comment type="pathway">
    <text evidence="3">Glycan metabolism; L-arabinan degradation.</text>
</comment>
<name>A0A8H4QS89_9AGAR</name>
<dbReference type="Gene3D" id="2.60.120.260">
    <property type="entry name" value="Galactose-binding domain-like"/>
    <property type="match status" value="1"/>
</dbReference>
<dbReference type="Gene3D" id="2.40.160.50">
    <property type="entry name" value="membrane protein fhac: a member of the omp85/tpsb transporter family"/>
    <property type="match status" value="1"/>
</dbReference>
<evidence type="ECO:0000313" key="13">
    <source>
        <dbReference type="Proteomes" id="UP000521872"/>
    </source>
</evidence>
<dbReference type="UniPathway" id="UPA00667"/>
<dbReference type="PANTHER" id="PTHR31776">
    <property type="entry name" value="ALPHA-L-ARABINOFURANOSIDASE 1"/>
    <property type="match status" value="1"/>
</dbReference>
<dbReference type="Pfam" id="PF22848">
    <property type="entry name" value="ASD1_dom"/>
    <property type="match status" value="1"/>
</dbReference>
<dbReference type="SMART" id="SM00813">
    <property type="entry name" value="Alpha-L-AF_C"/>
    <property type="match status" value="1"/>
</dbReference>
<keyword evidence="13" id="KW-1185">Reference proteome</keyword>
<dbReference type="EMBL" id="JAACJL010000031">
    <property type="protein sequence ID" value="KAF4616354.1"/>
    <property type="molecule type" value="Genomic_DNA"/>
</dbReference>
<dbReference type="GO" id="GO:0046373">
    <property type="term" value="P:L-arabinose metabolic process"/>
    <property type="evidence" value="ECO:0007669"/>
    <property type="project" value="InterPro"/>
</dbReference>
<keyword evidence="6" id="KW-0732">Signal</keyword>
<organism evidence="12 13">
    <name type="scientific">Agrocybe pediades</name>
    <dbReference type="NCBI Taxonomy" id="84607"/>
    <lineage>
        <taxon>Eukaryota</taxon>
        <taxon>Fungi</taxon>
        <taxon>Dikarya</taxon>
        <taxon>Basidiomycota</taxon>
        <taxon>Agaricomycotina</taxon>
        <taxon>Agaricomycetes</taxon>
        <taxon>Agaricomycetidae</taxon>
        <taxon>Agaricales</taxon>
        <taxon>Agaricineae</taxon>
        <taxon>Strophariaceae</taxon>
        <taxon>Agrocybe</taxon>
    </lineage>
</organism>
<dbReference type="InterPro" id="IPR017853">
    <property type="entry name" value="GH"/>
</dbReference>
<evidence type="ECO:0000256" key="10">
    <source>
        <dbReference type="SAM" id="MobiDB-lite"/>
    </source>
</evidence>
<keyword evidence="8" id="KW-0472">Membrane</keyword>
<accession>A0A8H4QS89</accession>
<gene>
    <name evidence="12" type="ORF">D9613_008613</name>
</gene>
<dbReference type="InterPro" id="IPR055235">
    <property type="entry name" value="ASD1_cat"/>
</dbReference>
<evidence type="ECO:0000256" key="9">
    <source>
        <dbReference type="ARBA" id="ARBA00023180"/>
    </source>
</evidence>
<dbReference type="SUPFAM" id="SSF51445">
    <property type="entry name" value="(Trans)glycosidases"/>
    <property type="match status" value="1"/>
</dbReference>
<evidence type="ECO:0000256" key="6">
    <source>
        <dbReference type="ARBA" id="ARBA00022729"/>
    </source>
</evidence>
<dbReference type="PANTHER" id="PTHR31776:SF0">
    <property type="entry name" value="ALPHA-L-ARABINOFURANOSIDASE 1"/>
    <property type="match status" value="1"/>
</dbReference>
<evidence type="ECO:0000313" key="12">
    <source>
        <dbReference type="EMBL" id="KAF4616354.1"/>
    </source>
</evidence>
<comment type="similarity">
    <text evidence="4">Belongs to the glycosyl hydrolase 51 family.</text>
</comment>
<dbReference type="AlphaFoldDB" id="A0A8H4QS89"/>